<keyword evidence="1" id="KW-1133">Transmembrane helix</keyword>
<feature type="transmembrane region" description="Helical" evidence="1">
    <location>
        <begin position="13"/>
        <end position="38"/>
    </location>
</feature>
<keyword evidence="3" id="KW-1185">Reference proteome</keyword>
<protein>
    <recommendedName>
        <fullName evidence="4">Flagellin</fullName>
    </recommendedName>
</protein>
<dbReference type="RefSeq" id="WP_220619494.1">
    <property type="nucleotide sequence ID" value="NZ_RKLR01000007.1"/>
</dbReference>
<dbReference type="EMBL" id="RKLR01000007">
    <property type="protein sequence ID" value="MBX0324539.1"/>
    <property type="molecule type" value="Genomic_DNA"/>
</dbReference>
<sequence length="248" mass="26759">MPEPTDSRGVSEVLGYVLVFSLVVSTVAVVSVGGLATLDDVKSAEQLDNGERAFDILADNVADVYRRGAPSRGTEVSVGEATLYTGNPATVNVTVDGDYVLNRTSTPIVYRNERDQRLVYNMGAVFRTNPDGGLLVRQPPHVVRDGRFLLNMVVLRASNGTSVGGSTALVRTLNDGSAVRYGDTSGAATNVSIKIESTRAPLWSDYFLGQGFDCPTQTSTVMRCEYPTTGSVERTYVVSHDIRIDIER</sequence>
<organism evidence="2 3">
    <name type="scientific">Haloarcula rubra</name>
    <dbReference type="NCBI Taxonomy" id="2487747"/>
    <lineage>
        <taxon>Archaea</taxon>
        <taxon>Methanobacteriati</taxon>
        <taxon>Methanobacteriota</taxon>
        <taxon>Stenosarchaea group</taxon>
        <taxon>Halobacteria</taxon>
        <taxon>Halobacteriales</taxon>
        <taxon>Haloarculaceae</taxon>
        <taxon>Haloarcula</taxon>
    </lineage>
</organism>
<dbReference type="Proteomes" id="UP001430377">
    <property type="component" value="Unassembled WGS sequence"/>
</dbReference>
<keyword evidence="1" id="KW-0472">Membrane</keyword>
<dbReference type="Pfam" id="PF23960">
    <property type="entry name" value="DUF7289"/>
    <property type="match status" value="1"/>
</dbReference>
<evidence type="ECO:0008006" key="4">
    <source>
        <dbReference type="Google" id="ProtNLM"/>
    </source>
</evidence>
<reference evidence="2 3" key="1">
    <citation type="submission" date="2021-06" db="EMBL/GenBank/DDBJ databases">
        <title>Halomicroarcula sp. a new haloarchaeum isolated from saline soil.</title>
        <authorList>
            <person name="Duran-Viseras A."/>
            <person name="Sanchez-Porro C."/>
            <person name="Ventosa A."/>
        </authorList>
    </citation>
    <scope>NUCLEOTIDE SEQUENCE [LARGE SCALE GENOMIC DNA]</scope>
    <source>
        <strain evidence="2 3">F13</strain>
    </source>
</reference>
<name>A0AAW4PWP6_9EURY</name>
<accession>A0AAW4PWP6</accession>
<proteinExistence type="predicted"/>
<gene>
    <name evidence="2" type="ORF">EGH21_16030</name>
</gene>
<keyword evidence="1" id="KW-0812">Transmembrane</keyword>
<dbReference type="AlphaFoldDB" id="A0AAW4PWP6"/>
<evidence type="ECO:0000313" key="2">
    <source>
        <dbReference type="EMBL" id="MBX0324539.1"/>
    </source>
</evidence>
<dbReference type="InterPro" id="IPR055713">
    <property type="entry name" value="DUF7289"/>
</dbReference>
<comment type="caution">
    <text evidence="2">The sequence shown here is derived from an EMBL/GenBank/DDBJ whole genome shotgun (WGS) entry which is preliminary data.</text>
</comment>
<evidence type="ECO:0000313" key="3">
    <source>
        <dbReference type="Proteomes" id="UP001430377"/>
    </source>
</evidence>
<evidence type="ECO:0000256" key="1">
    <source>
        <dbReference type="SAM" id="Phobius"/>
    </source>
</evidence>